<organism evidence="3 4">
    <name type="scientific">Sphaerisporangium rhizosphaerae</name>
    <dbReference type="NCBI Taxonomy" id="2269375"/>
    <lineage>
        <taxon>Bacteria</taxon>
        <taxon>Bacillati</taxon>
        <taxon>Actinomycetota</taxon>
        <taxon>Actinomycetes</taxon>
        <taxon>Streptosporangiales</taxon>
        <taxon>Streptosporangiaceae</taxon>
        <taxon>Sphaerisporangium</taxon>
    </lineage>
</organism>
<evidence type="ECO:0000313" key="3">
    <source>
        <dbReference type="EMBL" id="MFC7380817.1"/>
    </source>
</evidence>
<evidence type="ECO:0000256" key="1">
    <source>
        <dbReference type="SAM" id="MobiDB-lite"/>
    </source>
</evidence>
<evidence type="ECO:0000259" key="2">
    <source>
        <dbReference type="Pfam" id="PF07179"/>
    </source>
</evidence>
<gene>
    <name evidence="3" type="ORF">ACFQSB_01285</name>
</gene>
<dbReference type="InterPro" id="IPR009839">
    <property type="entry name" value="SseB_N"/>
</dbReference>
<protein>
    <submittedName>
        <fullName evidence="3">SseB family protein</fullName>
    </submittedName>
</protein>
<feature type="compositionally biased region" description="Gly residues" evidence="1">
    <location>
        <begin position="334"/>
        <end position="348"/>
    </location>
</feature>
<dbReference type="Pfam" id="PF07179">
    <property type="entry name" value="SseB"/>
    <property type="match status" value="1"/>
</dbReference>
<dbReference type="EMBL" id="JBHTCG010000001">
    <property type="protein sequence ID" value="MFC7380817.1"/>
    <property type="molecule type" value="Genomic_DNA"/>
</dbReference>
<evidence type="ECO:0000313" key="4">
    <source>
        <dbReference type="Proteomes" id="UP001596496"/>
    </source>
</evidence>
<sequence length="348" mass="36549">MEGWKPAGAFEEGLGSAFAAGDLALCLGLLRLAQLALPVSPAAAAGLEPVAWPTASDAEGTWILAYTSARAMRAGIGEVTAHHRVVTLPELAAGWPDPRWGLAVNPGLPVHFFLRSGTVARLAVPSLAEERLADPGAGLPVVQKPLTPRDLYAYLAEGETRVSGYCHRALDVAHIATPAVLADALGMAEVDGVLTDEGSVNLLRWAAVGLNLYRTPYGGVDEESRAAVEGLLIEEPPFVGLGLAPNVDQVIREYKVDGVGLPHGAEIWELTDAGVQHRRAVYDGDLERWLLVQAAPPTAAPPGEEWGLLAEEESLPREEEGLPEEEWSAPGAPRGPGGPGGPGEGRAR</sequence>
<feature type="region of interest" description="Disordered" evidence="1">
    <location>
        <begin position="297"/>
        <end position="348"/>
    </location>
</feature>
<keyword evidence="4" id="KW-1185">Reference proteome</keyword>
<feature type="domain" description="SseB protein N-terminal" evidence="2">
    <location>
        <begin position="27"/>
        <end position="119"/>
    </location>
</feature>
<dbReference type="RefSeq" id="WP_380823819.1">
    <property type="nucleotide sequence ID" value="NZ_JBHTCG010000001.1"/>
</dbReference>
<proteinExistence type="predicted"/>
<dbReference type="Proteomes" id="UP001596496">
    <property type="component" value="Unassembled WGS sequence"/>
</dbReference>
<reference evidence="4" key="1">
    <citation type="journal article" date="2019" name="Int. J. Syst. Evol. Microbiol.">
        <title>The Global Catalogue of Microorganisms (GCM) 10K type strain sequencing project: providing services to taxonomists for standard genome sequencing and annotation.</title>
        <authorList>
            <consortium name="The Broad Institute Genomics Platform"/>
            <consortium name="The Broad Institute Genome Sequencing Center for Infectious Disease"/>
            <person name="Wu L."/>
            <person name="Ma J."/>
        </authorList>
    </citation>
    <scope>NUCLEOTIDE SEQUENCE [LARGE SCALE GENOMIC DNA]</scope>
    <source>
        <strain evidence="4">CECT 7649</strain>
    </source>
</reference>
<comment type="caution">
    <text evidence="3">The sequence shown here is derived from an EMBL/GenBank/DDBJ whole genome shotgun (WGS) entry which is preliminary data.</text>
</comment>
<accession>A0ABW2NVL1</accession>
<name>A0ABW2NVL1_9ACTN</name>